<dbReference type="Gene3D" id="3.90.550.10">
    <property type="entry name" value="Spore Coat Polysaccharide Biosynthesis Protein SpsA, Chain A"/>
    <property type="match status" value="1"/>
</dbReference>
<organism evidence="2 3">
    <name type="scientific">Mycoplana ramosa</name>
    <name type="common">Mycoplana bullata</name>
    <dbReference type="NCBI Taxonomy" id="40837"/>
    <lineage>
        <taxon>Bacteria</taxon>
        <taxon>Pseudomonadati</taxon>
        <taxon>Pseudomonadota</taxon>
        <taxon>Alphaproteobacteria</taxon>
        <taxon>Hyphomicrobiales</taxon>
        <taxon>Rhizobiaceae</taxon>
        <taxon>Mycoplana</taxon>
    </lineage>
</organism>
<dbReference type="CDD" id="cd00761">
    <property type="entry name" value="Glyco_tranf_GTA_type"/>
    <property type="match status" value="1"/>
</dbReference>
<reference evidence="3" key="1">
    <citation type="journal article" date="2019" name="Int. J. Syst. Evol. Microbiol.">
        <title>The Global Catalogue of Microorganisms (GCM) 10K type strain sequencing project: providing services to taxonomists for standard genome sequencing and annotation.</title>
        <authorList>
            <consortium name="The Broad Institute Genomics Platform"/>
            <consortium name="The Broad Institute Genome Sequencing Center for Infectious Disease"/>
            <person name="Wu L."/>
            <person name="Ma J."/>
        </authorList>
    </citation>
    <scope>NUCLEOTIDE SEQUENCE [LARGE SCALE GENOMIC DNA]</scope>
    <source>
        <strain evidence="3">CCUG 55609</strain>
    </source>
</reference>
<accession>A0ABW3Z2G1</accession>
<name>A0ABW3Z2G1_MYCRA</name>
<dbReference type="Pfam" id="PF00535">
    <property type="entry name" value="Glycos_transf_2"/>
    <property type="match status" value="1"/>
</dbReference>
<proteinExistence type="predicted"/>
<comment type="caution">
    <text evidence="2">The sequence shown here is derived from an EMBL/GenBank/DDBJ whole genome shotgun (WGS) entry which is preliminary data.</text>
</comment>
<dbReference type="InterPro" id="IPR050834">
    <property type="entry name" value="Glycosyltransf_2"/>
</dbReference>
<dbReference type="Proteomes" id="UP001597173">
    <property type="component" value="Unassembled WGS sequence"/>
</dbReference>
<evidence type="ECO:0000313" key="2">
    <source>
        <dbReference type="EMBL" id="MFD1330335.1"/>
    </source>
</evidence>
<sequence>MNWQAPMDADVSVILPTFNRTRSLTAAVMSVLTQSYRNLELIVVDDGSTEDVEGLLRQIEDKRLRYIRRPRNGGAAAARNTGLAAATGRFIAFQDSDDIWLPGKLAKQIALFAQLPDHVRVVTGAKIVYGRDPSFNYGPARIAYAPPPQGRLTLDEDQLAHLLLENRISVQNALFRRDCFPEALWFDTCARANEDWDFAVRLSRYTTIYEDIEPVVLGFISGDSISSSSRKQTIGMIRILRKNRAALRKHKRQRSRMLIDLAIMLLKDGKTKRGMRFLLAGLADYPPHATGLALSLMRRVRRAFGKPSGQM</sequence>
<evidence type="ECO:0000313" key="3">
    <source>
        <dbReference type="Proteomes" id="UP001597173"/>
    </source>
</evidence>
<dbReference type="PANTHER" id="PTHR43685:SF11">
    <property type="entry name" value="GLYCOSYLTRANSFERASE TAGX-RELATED"/>
    <property type="match status" value="1"/>
</dbReference>
<gene>
    <name evidence="2" type="ORF">ACFQ33_20815</name>
</gene>
<dbReference type="InterPro" id="IPR001173">
    <property type="entry name" value="Glyco_trans_2-like"/>
</dbReference>
<dbReference type="RefSeq" id="WP_374841342.1">
    <property type="nucleotide sequence ID" value="NZ_JBHEEW010000026.1"/>
</dbReference>
<dbReference type="SUPFAM" id="SSF53448">
    <property type="entry name" value="Nucleotide-diphospho-sugar transferases"/>
    <property type="match status" value="1"/>
</dbReference>
<feature type="domain" description="Glycosyltransferase 2-like" evidence="1">
    <location>
        <begin position="12"/>
        <end position="129"/>
    </location>
</feature>
<dbReference type="InterPro" id="IPR029044">
    <property type="entry name" value="Nucleotide-diphossugar_trans"/>
</dbReference>
<protein>
    <submittedName>
        <fullName evidence="2">Glycosyltransferase family 2 protein</fullName>
    </submittedName>
</protein>
<dbReference type="PANTHER" id="PTHR43685">
    <property type="entry name" value="GLYCOSYLTRANSFERASE"/>
    <property type="match status" value="1"/>
</dbReference>
<dbReference type="EMBL" id="JBHTNF010000023">
    <property type="protein sequence ID" value="MFD1330335.1"/>
    <property type="molecule type" value="Genomic_DNA"/>
</dbReference>
<keyword evidence="3" id="KW-1185">Reference proteome</keyword>
<evidence type="ECO:0000259" key="1">
    <source>
        <dbReference type="Pfam" id="PF00535"/>
    </source>
</evidence>